<dbReference type="InterPro" id="IPR012795">
    <property type="entry name" value="tRNA_Ile_lys_synt_N"/>
</dbReference>
<evidence type="ECO:0000256" key="1">
    <source>
        <dbReference type="ARBA" id="ARBA00022490"/>
    </source>
</evidence>
<evidence type="ECO:0000313" key="11">
    <source>
        <dbReference type="Proteomes" id="UP000234462"/>
    </source>
</evidence>
<dbReference type="InterPro" id="IPR015262">
    <property type="entry name" value="tRNA_Ile_lys_synt_subst-bd"/>
</dbReference>
<dbReference type="HAMAP" id="MF_01161">
    <property type="entry name" value="tRNA_Ile_lys_synt"/>
    <property type="match status" value="1"/>
</dbReference>
<dbReference type="RefSeq" id="WP_101586856.1">
    <property type="nucleotide sequence ID" value="NZ_FXZM01000001.1"/>
</dbReference>
<evidence type="ECO:0000256" key="7">
    <source>
        <dbReference type="HAMAP-Rule" id="MF_01161"/>
    </source>
</evidence>
<keyword evidence="1 7" id="KW-0963">Cytoplasm</keyword>
<dbReference type="InterPro" id="IPR012094">
    <property type="entry name" value="tRNA_Ile_lys_synt"/>
</dbReference>
<evidence type="ECO:0000313" key="10">
    <source>
        <dbReference type="EMBL" id="SMY10577.1"/>
    </source>
</evidence>
<dbReference type="Gene3D" id="1.20.59.20">
    <property type="match status" value="1"/>
</dbReference>
<dbReference type="SUPFAM" id="SSF82829">
    <property type="entry name" value="MesJ substrate recognition domain-like"/>
    <property type="match status" value="1"/>
</dbReference>
<dbReference type="InterPro" id="IPR014729">
    <property type="entry name" value="Rossmann-like_a/b/a_fold"/>
</dbReference>
<dbReference type="EC" id="6.3.4.19" evidence="7"/>
<dbReference type="GO" id="GO:0032267">
    <property type="term" value="F:tRNA(Ile)-lysidine synthase activity"/>
    <property type="evidence" value="ECO:0007669"/>
    <property type="project" value="UniProtKB-EC"/>
</dbReference>
<proteinExistence type="inferred from homology"/>
<comment type="similarity">
    <text evidence="7">Belongs to the tRNA(Ile)-lysidine synthase family.</text>
</comment>
<dbReference type="Proteomes" id="UP000234462">
    <property type="component" value="Unassembled WGS sequence"/>
</dbReference>
<dbReference type="EMBL" id="FXZM01000001">
    <property type="protein sequence ID" value="SMY10577.1"/>
    <property type="molecule type" value="Genomic_DNA"/>
</dbReference>
<organism evidence="10 11">
    <name type="scientific">Brevibacterium jeotgali</name>
    <dbReference type="NCBI Taxonomy" id="1262550"/>
    <lineage>
        <taxon>Bacteria</taxon>
        <taxon>Bacillati</taxon>
        <taxon>Actinomycetota</taxon>
        <taxon>Actinomycetes</taxon>
        <taxon>Micrococcales</taxon>
        <taxon>Brevibacteriaceae</taxon>
        <taxon>Brevibacterium</taxon>
    </lineage>
</organism>
<evidence type="ECO:0000256" key="5">
    <source>
        <dbReference type="ARBA" id="ARBA00022840"/>
    </source>
</evidence>
<dbReference type="Pfam" id="PF09179">
    <property type="entry name" value="TilS"/>
    <property type="match status" value="1"/>
</dbReference>
<feature type="domain" description="tRNA(Ile)-lysidine/2-thiocytidine synthase N-terminal" evidence="8">
    <location>
        <begin position="31"/>
        <end position="123"/>
    </location>
</feature>
<sequence length="370" mass="38543">MTGRRPRLDPATARIRNALRAHCRPSGAPALVVAVSGGADSLALAAAAAFLHRRGEGRFLACTVDHGLQPGSAEVAARVVARVEALGLPITSVTTAVAENHPGGLEAAARSGRYSALAGVAAGAHTGGILPDHEAHPARPGYGVIPQIVTGHTRDDQAETVLLGLLRGSGARSLSGMAPRTRFGTANGPIEIVRPLLGVTRDETRASCAAQGLDVWNDPMNDDTRFTRVRARRTLELLTDSLGQDPRAGLVRSADLLREDADHLDAEAEAAWAGLLASANEDGSAPATLGVRDLTAFSPSVISRILRLWLVARGVSAGELTADHVRAVRQVAAASGAVRPEASVPGGGSVRRIRDRILHVEPGREDQGRP</sequence>
<evidence type="ECO:0000256" key="2">
    <source>
        <dbReference type="ARBA" id="ARBA00022598"/>
    </source>
</evidence>
<evidence type="ECO:0000256" key="4">
    <source>
        <dbReference type="ARBA" id="ARBA00022741"/>
    </source>
</evidence>
<dbReference type="CDD" id="cd01992">
    <property type="entry name" value="TilS_N"/>
    <property type="match status" value="1"/>
</dbReference>
<dbReference type="GO" id="GO:0006400">
    <property type="term" value="P:tRNA modification"/>
    <property type="evidence" value="ECO:0007669"/>
    <property type="project" value="UniProtKB-UniRule"/>
</dbReference>
<accession>A0A2H1L0Z2</accession>
<keyword evidence="4 7" id="KW-0547">Nucleotide-binding</keyword>
<comment type="domain">
    <text evidence="7">The N-terminal region contains the highly conserved SGGXDS motif, predicted to be a P-loop motif involved in ATP binding.</text>
</comment>
<comment type="catalytic activity">
    <reaction evidence="6 7">
        <text>cytidine(34) in tRNA(Ile2) + L-lysine + ATP = lysidine(34) in tRNA(Ile2) + AMP + diphosphate + H(+)</text>
        <dbReference type="Rhea" id="RHEA:43744"/>
        <dbReference type="Rhea" id="RHEA-COMP:10625"/>
        <dbReference type="Rhea" id="RHEA-COMP:10670"/>
        <dbReference type="ChEBI" id="CHEBI:15378"/>
        <dbReference type="ChEBI" id="CHEBI:30616"/>
        <dbReference type="ChEBI" id="CHEBI:32551"/>
        <dbReference type="ChEBI" id="CHEBI:33019"/>
        <dbReference type="ChEBI" id="CHEBI:82748"/>
        <dbReference type="ChEBI" id="CHEBI:83665"/>
        <dbReference type="ChEBI" id="CHEBI:456215"/>
        <dbReference type="EC" id="6.3.4.19"/>
    </reaction>
</comment>
<dbReference type="PANTHER" id="PTHR43033">
    <property type="entry name" value="TRNA(ILE)-LYSIDINE SYNTHASE-RELATED"/>
    <property type="match status" value="1"/>
</dbReference>
<dbReference type="OrthoDB" id="5244702at2"/>
<evidence type="ECO:0000259" key="8">
    <source>
        <dbReference type="Pfam" id="PF01171"/>
    </source>
</evidence>
<reference evidence="11" key="1">
    <citation type="submission" date="2017-03" db="EMBL/GenBank/DDBJ databases">
        <authorList>
            <person name="Monnet C."/>
        </authorList>
    </citation>
    <scope>NUCLEOTIDE SEQUENCE [LARGE SCALE GENOMIC DNA]</scope>
    <source>
        <strain evidence="11">SJ5-8</strain>
    </source>
</reference>
<comment type="subcellular location">
    <subcellularLocation>
        <location evidence="7">Cytoplasm</location>
    </subcellularLocation>
</comment>
<dbReference type="AlphaFoldDB" id="A0A2H1L0Z2"/>
<dbReference type="SUPFAM" id="SSF52402">
    <property type="entry name" value="Adenine nucleotide alpha hydrolases-like"/>
    <property type="match status" value="1"/>
</dbReference>
<feature type="domain" description="tRNA(Ile)-lysidine/2-thiocytidine synthase N-terminal" evidence="8">
    <location>
        <begin position="147"/>
        <end position="233"/>
    </location>
</feature>
<feature type="domain" description="tRNA(Ile)-lysidine synthase substrate-binding" evidence="9">
    <location>
        <begin position="291"/>
        <end position="357"/>
    </location>
</feature>
<dbReference type="InterPro" id="IPR011063">
    <property type="entry name" value="TilS/TtcA_N"/>
</dbReference>
<comment type="function">
    <text evidence="7">Ligates lysine onto the cytidine present at position 34 of the AUA codon-specific tRNA(Ile) that contains the anticodon CAU, in an ATP-dependent manner. Cytidine is converted to lysidine, thus changing the amino acid specificity of the tRNA from methionine to isoleucine.</text>
</comment>
<dbReference type="PANTHER" id="PTHR43033:SF1">
    <property type="entry name" value="TRNA(ILE)-LYSIDINE SYNTHASE-RELATED"/>
    <property type="match status" value="1"/>
</dbReference>
<dbReference type="Pfam" id="PF01171">
    <property type="entry name" value="ATP_bind_3"/>
    <property type="match status" value="2"/>
</dbReference>
<keyword evidence="5 7" id="KW-0067">ATP-binding</keyword>
<dbReference type="GO" id="GO:0005737">
    <property type="term" value="C:cytoplasm"/>
    <property type="evidence" value="ECO:0007669"/>
    <property type="project" value="UniProtKB-SubCell"/>
</dbReference>
<dbReference type="NCBIfam" id="TIGR02432">
    <property type="entry name" value="lysidine_TilS_N"/>
    <property type="match status" value="1"/>
</dbReference>
<keyword evidence="3 7" id="KW-0819">tRNA processing</keyword>
<evidence type="ECO:0000259" key="9">
    <source>
        <dbReference type="Pfam" id="PF09179"/>
    </source>
</evidence>
<feature type="binding site" evidence="7">
    <location>
        <begin position="36"/>
        <end position="41"/>
    </location>
    <ligand>
        <name>ATP</name>
        <dbReference type="ChEBI" id="CHEBI:30616"/>
    </ligand>
</feature>
<dbReference type="GO" id="GO:0005524">
    <property type="term" value="F:ATP binding"/>
    <property type="evidence" value="ECO:0007669"/>
    <property type="project" value="UniProtKB-UniRule"/>
</dbReference>
<protein>
    <recommendedName>
        <fullName evidence="7">tRNA(Ile)-lysidine synthase</fullName>
        <ecNumber evidence="7">6.3.4.19</ecNumber>
    </recommendedName>
    <alternativeName>
        <fullName evidence="7">tRNA(Ile)-2-lysyl-cytidine synthase</fullName>
    </alternativeName>
    <alternativeName>
        <fullName evidence="7">tRNA(Ile)-lysidine synthetase</fullName>
    </alternativeName>
</protein>
<dbReference type="Gene3D" id="3.40.50.620">
    <property type="entry name" value="HUPs"/>
    <property type="match status" value="1"/>
</dbReference>
<keyword evidence="2 7" id="KW-0436">Ligase</keyword>
<name>A0A2H1L0Z2_9MICO</name>
<gene>
    <name evidence="7" type="primary">tilS</name>
    <name evidence="10" type="ORF">BJEO58_00147</name>
</gene>
<evidence type="ECO:0000256" key="3">
    <source>
        <dbReference type="ARBA" id="ARBA00022694"/>
    </source>
</evidence>
<keyword evidence="11" id="KW-1185">Reference proteome</keyword>
<evidence type="ECO:0000256" key="6">
    <source>
        <dbReference type="ARBA" id="ARBA00048539"/>
    </source>
</evidence>